<feature type="domain" description="Siphovirus-type tail component C-terminal" evidence="1">
    <location>
        <begin position="144"/>
        <end position="245"/>
    </location>
</feature>
<protein>
    <submittedName>
        <fullName evidence="2">Phage tail family protein</fullName>
    </submittedName>
</protein>
<dbReference type="EMBL" id="DXEM01000011">
    <property type="protein sequence ID" value="HIX67213.1"/>
    <property type="molecule type" value="Genomic_DNA"/>
</dbReference>
<dbReference type="Pfam" id="PF22768">
    <property type="entry name" value="SPP1_Dit"/>
    <property type="match status" value="1"/>
</dbReference>
<evidence type="ECO:0000313" key="3">
    <source>
        <dbReference type="Proteomes" id="UP000886721"/>
    </source>
</evidence>
<organism evidence="2 3">
    <name type="scientific">Candidatus Anaerostipes excrementavium</name>
    <dbReference type="NCBI Taxonomy" id="2838463"/>
    <lineage>
        <taxon>Bacteria</taxon>
        <taxon>Bacillati</taxon>
        <taxon>Bacillota</taxon>
        <taxon>Clostridia</taxon>
        <taxon>Lachnospirales</taxon>
        <taxon>Lachnospiraceae</taxon>
        <taxon>Anaerostipes</taxon>
    </lineage>
</organism>
<evidence type="ECO:0000259" key="1">
    <source>
        <dbReference type="Pfam" id="PF22768"/>
    </source>
</evidence>
<reference evidence="2" key="2">
    <citation type="submission" date="2021-04" db="EMBL/GenBank/DDBJ databases">
        <authorList>
            <person name="Gilroy R."/>
        </authorList>
    </citation>
    <scope>NUCLEOTIDE SEQUENCE</scope>
    <source>
        <strain evidence="2">CHK191-13928</strain>
    </source>
</reference>
<dbReference type="InterPro" id="IPR054738">
    <property type="entry name" value="Siphovirus-type_tail_C"/>
</dbReference>
<gene>
    <name evidence="2" type="ORF">H9735_03685</name>
</gene>
<dbReference type="AlphaFoldDB" id="A0A9D2B8V2"/>
<dbReference type="Proteomes" id="UP000886721">
    <property type="component" value="Unassembled WGS sequence"/>
</dbReference>
<name>A0A9D2B8V2_9FIRM</name>
<sequence length="247" mass="27056">MGAKLNGKHTKADYGLKLLTIEIGIPETLSEREQLPGRNAYVNTGNRGIFGQRPIKLTFKCSEDYYDWIEHIEKVSADINGQEVEVELDENPGYFYYGIATVFTTKENGVISDFEISILADPFKYGSQISVPAGTAGSKEIEVQGDYETPCIIELIPSGAISKYTIKGAARDPVTGEAEDITIKNLSAGKTIVIDGEACLVAEDGLNKYSDTEMWEFPTLLSGSNTLTFESSSVPCNVTVKYRPRSI</sequence>
<accession>A0A9D2B8V2</accession>
<proteinExistence type="predicted"/>
<evidence type="ECO:0000313" key="2">
    <source>
        <dbReference type="EMBL" id="HIX67213.1"/>
    </source>
</evidence>
<comment type="caution">
    <text evidence="2">The sequence shown here is derived from an EMBL/GenBank/DDBJ whole genome shotgun (WGS) entry which is preliminary data.</text>
</comment>
<reference evidence="2" key="1">
    <citation type="journal article" date="2021" name="PeerJ">
        <title>Extensive microbial diversity within the chicken gut microbiome revealed by metagenomics and culture.</title>
        <authorList>
            <person name="Gilroy R."/>
            <person name="Ravi A."/>
            <person name="Getino M."/>
            <person name="Pursley I."/>
            <person name="Horton D.L."/>
            <person name="Alikhan N.F."/>
            <person name="Baker D."/>
            <person name="Gharbi K."/>
            <person name="Hall N."/>
            <person name="Watson M."/>
            <person name="Adriaenssens E.M."/>
            <person name="Foster-Nyarko E."/>
            <person name="Jarju S."/>
            <person name="Secka A."/>
            <person name="Antonio M."/>
            <person name="Oren A."/>
            <person name="Chaudhuri R.R."/>
            <person name="La Ragione R."/>
            <person name="Hildebrand F."/>
            <person name="Pallen M.J."/>
        </authorList>
    </citation>
    <scope>NUCLEOTIDE SEQUENCE</scope>
    <source>
        <strain evidence="2">CHK191-13928</strain>
    </source>
</reference>
<dbReference type="Gene3D" id="2.40.30.200">
    <property type="match status" value="1"/>
</dbReference>